<keyword evidence="6" id="KW-1185">Reference proteome</keyword>
<dbReference type="EMBL" id="CP061169">
    <property type="protein sequence ID" value="QPZ38653.1"/>
    <property type="molecule type" value="Genomic_DNA"/>
</dbReference>
<dbReference type="InterPro" id="IPR002347">
    <property type="entry name" value="SDR_fam"/>
</dbReference>
<evidence type="ECO:0000313" key="6">
    <source>
        <dbReference type="Proteomes" id="UP000662814"/>
    </source>
</evidence>
<dbReference type="InterPro" id="IPR020904">
    <property type="entry name" value="Sc_DH/Rdtase_CS"/>
</dbReference>
<dbReference type="SUPFAM" id="SSF51735">
    <property type="entry name" value="NAD(P)-binding Rossmann-fold domains"/>
    <property type="match status" value="1"/>
</dbReference>
<dbReference type="InterPro" id="IPR036291">
    <property type="entry name" value="NAD(P)-bd_dom_sf"/>
</dbReference>
<proteinExistence type="inferred from homology"/>
<dbReference type="PRINTS" id="PR00081">
    <property type="entry name" value="GDHRDH"/>
</dbReference>
<keyword evidence="3" id="KW-0560">Oxidoreductase</keyword>
<accession>A0ABX6YIN1</accession>
<dbReference type="PANTHER" id="PTHR43490">
    <property type="entry name" value="(+)-NEOMENTHOL DEHYDROGENASE"/>
    <property type="match status" value="1"/>
</dbReference>
<evidence type="ECO:0000313" key="5">
    <source>
        <dbReference type="EMBL" id="QPZ38653.1"/>
    </source>
</evidence>
<dbReference type="Gene3D" id="3.40.50.720">
    <property type="entry name" value="NAD(P)-binding Rossmann-like Domain"/>
    <property type="match status" value="1"/>
</dbReference>
<organism evidence="5 6">
    <name type="scientific">Paramicrobacterium chengjingii</name>
    <dbReference type="NCBI Taxonomy" id="2769067"/>
    <lineage>
        <taxon>Bacteria</taxon>
        <taxon>Bacillati</taxon>
        <taxon>Actinomycetota</taxon>
        <taxon>Actinomycetes</taxon>
        <taxon>Micrococcales</taxon>
        <taxon>Microbacteriaceae</taxon>
        <taxon>Paramicrobacterium</taxon>
    </lineage>
</organism>
<comment type="similarity">
    <text evidence="1 4">Belongs to the short-chain dehydrogenases/reductases (SDR) family.</text>
</comment>
<dbReference type="RefSeq" id="WP_166985884.1">
    <property type="nucleotide sequence ID" value="NZ_CP061169.1"/>
</dbReference>
<sequence length="259" mass="26943">MTQKDTTQNHTATRPVALVSGANRGIGFQVASDLAVRGITVLVGSRNRERGREAAAEIGKDAVAIQLDVSDAESVAAAASRIQSEFGRLDILVNNAGVSFLGDQNTPLEVRASSGLLTVAPLDIVRQMYEINVFGVIALTQALLPLLRSTDGSRIVTVGSGGGSLNANADTTNPHRRMFGLYSASKSALHAVTLAFATALEPDGIPVNIVDPGMTATALNDFQGTKSVEQGAAHIVEVAMRGTNGSTGTFTSDEGDVPW</sequence>
<dbReference type="Proteomes" id="UP000662814">
    <property type="component" value="Chromosome"/>
</dbReference>
<dbReference type="PANTHER" id="PTHR43490:SF99">
    <property type="entry name" value="SHORT-CHAIN DEHYDROGENASE_REDUCTASE"/>
    <property type="match status" value="1"/>
</dbReference>
<evidence type="ECO:0000256" key="3">
    <source>
        <dbReference type="ARBA" id="ARBA00023002"/>
    </source>
</evidence>
<dbReference type="PROSITE" id="PS00061">
    <property type="entry name" value="ADH_SHORT"/>
    <property type="match status" value="1"/>
</dbReference>
<gene>
    <name evidence="5" type="ORF">HCR76_00630</name>
</gene>
<evidence type="ECO:0000256" key="2">
    <source>
        <dbReference type="ARBA" id="ARBA00022857"/>
    </source>
</evidence>
<evidence type="ECO:0000256" key="4">
    <source>
        <dbReference type="RuleBase" id="RU000363"/>
    </source>
</evidence>
<dbReference type="Pfam" id="PF00106">
    <property type="entry name" value="adh_short"/>
    <property type="match status" value="1"/>
</dbReference>
<dbReference type="PRINTS" id="PR00080">
    <property type="entry name" value="SDRFAMILY"/>
</dbReference>
<protein>
    <submittedName>
        <fullName evidence="5">SDR family NAD(P)-dependent oxidoreductase</fullName>
    </submittedName>
</protein>
<evidence type="ECO:0000256" key="1">
    <source>
        <dbReference type="ARBA" id="ARBA00006484"/>
    </source>
</evidence>
<reference evidence="5 6" key="1">
    <citation type="submission" date="2020-12" db="EMBL/GenBank/DDBJ databases">
        <title>Microbacterium sp. HY060.</title>
        <authorList>
            <person name="Zhou J."/>
        </authorList>
    </citation>
    <scope>NUCLEOTIDE SEQUENCE [LARGE SCALE GENOMIC DNA]</scope>
    <source>
        <strain evidence="5 6">HY60</strain>
    </source>
</reference>
<keyword evidence="2" id="KW-0521">NADP</keyword>
<name>A0ABX6YIN1_9MICO</name>